<proteinExistence type="predicted"/>
<accession>A0A1G5QR90</accession>
<evidence type="ECO:0000313" key="2">
    <source>
        <dbReference type="EMBL" id="SCZ63811.1"/>
    </source>
</evidence>
<dbReference type="RefSeq" id="WP_090218444.1">
    <property type="nucleotide sequence ID" value="NZ_FMWG01000005.1"/>
</dbReference>
<feature type="signal peptide" evidence="1">
    <location>
        <begin position="1"/>
        <end position="18"/>
    </location>
</feature>
<dbReference type="AlphaFoldDB" id="A0A1G5QR90"/>
<feature type="chain" id="PRO_5011471718" evidence="1">
    <location>
        <begin position="19"/>
        <end position="149"/>
    </location>
</feature>
<keyword evidence="1" id="KW-0732">Signal</keyword>
<evidence type="ECO:0000313" key="3">
    <source>
        <dbReference type="Proteomes" id="UP000198767"/>
    </source>
</evidence>
<sequence>MKHLTTLVVCTAALTSFADIATAQDAPLNWSALSQLSNSEVENTARNTLAAQGITTICQLSPNTDALQAQHSTENTALSEAGLLPVPEDQYLIAYFDDTGLKTSELLHAFSGPVQSKTQFNAVYVCATNQDARFSAKSQGDHIRVTLHP</sequence>
<dbReference type="EMBL" id="FMWG01000005">
    <property type="protein sequence ID" value="SCZ63811.1"/>
    <property type="molecule type" value="Genomic_DNA"/>
</dbReference>
<reference evidence="2 3" key="1">
    <citation type="submission" date="2016-10" db="EMBL/GenBank/DDBJ databases">
        <authorList>
            <person name="de Groot N.N."/>
        </authorList>
    </citation>
    <scope>NUCLEOTIDE SEQUENCE [LARGE SCALE GENOMIC DNA]</scope>
    <source>
        <strain evidence="2 3">U95</strain>
    </source>
</reference>
<protein>
    <submittedName>
        <fullName evidence="2">Uncharacterized protein</fullName>
    </submittedName>
</protein>
<evidence type="ECO:0000256" key="1">
    <source>
        <dbReference type="SAM" id="SignalP"/>
    </source>
</evidence>
<dbReference type="STRING" id="1156985.SAMN04488118_105127"/>
<gene>
    <name evidence="2" type="ORF">SAMN04488118_105127</name>
</gene>
<organism evidence="2 3">
    <name type="scientific">Epibacterium ulvae</name>
    <dbReference type="NCBI Taxonomy" id="1156985"/>
    <lineage>
        <taxon>Bacteria</taxon>
        <taxon>Pseudomonadati</taxon>
        <taxon>Pseudomonadota</taxon>
        <taxon>Alphaproteobacteria</taxon>
        <taxon>Rhodobacterales</taxon>
        <taxon>Roseobacteraceae</taxon>
        <taxon>Epibacterium</taxon>
    </lineage>
</organism>
<name>A0A1G5QR90_9RHOB</name>
<dbReference type="Proteomes" id="UP000198767">
    <property type="component" value="Unassembled WGS sequence"/>
</dbReference>
<keyword evidence="3" id="KW-1185">Reference proteome</keyword>